<dbReference type="GO" id="GO:0005975">
    <property type="term" value="P:carbohydrate metabolic process"/>
    <property type="evidence" value="ECO:0007669"/>
    <property type="project" value="InterPro"/>
</dbReference>
<dbReference type="RefSeq" id="WP_198882523.1">
    <property type="nucleotide sequence ID" value="NZ_JAEKJA010000010.1"/>
</dbReference>
<dbReference type="EMBL" id="JAEKJA010000010">
    <property type="protein sequence ID" value="MBJ3776622.1"/>
    <property type="molecule type" value="Genomic_DNA"/>
</dbReference>
<keyword evidence="2" id="KW-1185">Reference proteome</keyword>
<dbReference type="AlphaFoldDB" id="A0A934MDQ2"/>
<sequence>MVTRININADMGEGYGHYQIGDDAAILTIVKSVNLACGFHAGDATVMHDVCMQAKELGVSVGVHPGFNDLWGFGRRRIDMSPRDLEYMVAYQIGALKGMAKYAGIEITHLKPHGALNNMAADDPEYALAIARAIKTVDPSIYYLALSNSEMEKAALKLDVPLAREAFIDRQYTADGNLASRKNPDSMIRDPKVAAERAVRMVMDQEIVAIDGTKMPTPFDSLCIHGDEPTAITVARAARDAMVEAGIEIVTLPEVMAAKEAA</sequence>
<organism evidence="1 2">
    <name type="scientific">Acuticoccus mangrovi</name>
    <dbReference type="NCBI Taxonomy" id="2796142"/>
    <lineage>
        <taxon>Bacteria</taxon>
        <taxon>Pseudomonadati</taxon>
        <taxon>Pseudomonadota</taxon>
        <taxon>Alphaproteobacteria</taxon>
        <taxon>Hyphomicrobiales</taxon>
        <taxon>Amorphaceae</taxon>
        <taxon>Acuticoccus</taxon>
    </lineage>
</organism>
<protein>
    <submittedName>
        <fullName evidence="1">5-oxoprolinase subunit PxpA</fullName>
    </submittedName>
</protein>
<proteinExistence type="predicted"/>
<dbReference type="InterPro" id="IPR011330">
    <property type="entry name" value="Glyco_hydro/deAcase_b/a-brl"/>
</dbReference>
<dbReference type="Pfam" id="PF03746">
    <property type="entry name" value="LamB_YcsF"/>
    <property type="match status" value="1"/>
</dbReference>
<dbReference type="Gene3D" id="3.20.20.370">
    <property type="entry name" value="Glycoside hydrolase/deacetylase"/>
    <property type="match status" value="1"/>
</dbReference>
<reference evidence="1" key="1">
    <citation type="submission" date="2020-12" db="EMBL/GenBank/DDBJ databases">
        <title>Bacterial taxonomy.</title>
        <authorList>
            <person name="Pan X."/>
        </authorList>
    </citation>
    <scope>NUCLEOTIDE SEQUENCE</scope>
    <source>
        <strain evidence="1">B2012</strain>
    </source>
</reference>
<gene>
    <name evidence="1" type="ORF">JCR33_13030</name>
</gene>
<evidence type="ECO:0000313" key="2">
    <source>
        <dbReference type="Proteomes" id="UP000609531"/>
    </source>
</evidence>
<evidence type="ECO:0000313" key="1">
    <source>
        <dbReference type="EMBL" id="MBJ3776622.1"/>
    </source>
</evidence>
<name>A0A934MDQ2_9HYPH</name>
<comment type="caution">
    <text evidence="1">The sequence shown here is derived from an EMBL/GenBank/DDBJ whole genome shotgun (WGS) entry which is preliminary data.</text>
</comment>
<dbReference type="PANTHER" id="PTHR30292">
    <property type="entry name" value="UNCHARACTERIZED PROTEIN YBGL-RELATED"/>
    <property type="match status" value="1"/>
</dbReference>
<dbReference type="NCBIfam" id="NF003816">
    <property type="entry name" value="PRK05406.1-5"/>
    <property type="match status" value="1"/>
</dbReference>
<dbReference type="Proteomes" id="UP000609531">
    <property type="component" value="Unassembled WGS sequence"/>
</dbReference>
<dbReference type="PANTHER" id="PTHR30292:SF0">
    <property type="entry name" value="5-OXOPROLINASE SUBUNIT A"/>
    <property type="match status" value="1"/>
</dbReference>
<dbReference type="SUPFAM" id="SSF88713">
    <property type="entry name" value="Glycoside hydrolase/deacetylase"/>
    <property type="match status" value="1"/>
</dbReference>
<dbReference type="CDD" id="cd10787">
    <property type="entry name" value="LamB_YcsF_like"/>
    <property type="match status" value="1"/>
</dbReference>
<dbReference type="InterPro" id="IPR005501">
    <property type="entry name" value="LamB/YcsF/PxpA-like"/>
</dbReference>
<accession>A0A934MDQ2</accession>
<dbReference type="NCBIfam" id="NF003814">
    <property type="entry name" value="PRK05406.1-3"/>
    <property type="match status" value="1"/>
</dbReference>